<accession>A0A382QR07</accession>
<organism evidence="1">
    <name type="scientific">marine metagenome</name>
    <dbReference type="NCBI Taxonomy" id="408172"/>
    <lineage>
        <taxon>unclassified sequences</taxon>
        <taxon>metagenomes</taxon>
        <taxon>ecological metagenomes</taxon>
    </lineage>
</organism>
<evidence type="ECO:0000313" key="1">
    <source>
        <dbReference type="EMBL" id="SVC87335.1"/>
    </source>
</evidence>
<reference evidence="1" key="1">
    <citation type="submission" date="2018-05" db="EMBL/GenBank/DDBJ databases">
        <authorList>
            <person name="Lanie J.A."/>
            <person name="Ng W.-L."/>
            <person name="Kazmierczak K.M."/>
            <person name="Andrzejewski T.M."/>
            <person name="Davidsen T.M."/>
            <person name="Wayne K.J."/>
            <person name="Tettelin H."/>
            <person name="Glass J.I."/>
            <person name="Rusch D."/>
            <person name="Podicherti R."/>
            <person name="Tsui H.-C.T."/>
            <person name="Winkler M.E."/>
        </authorList>
    </citation>
    <scope>NUCLEOTIDE SEQUENCE</scope>
</reference>
<protein>
    <submittedName>
        <fullName evidence="1">Uncharacterized protein</fullName>
    </submittedName>
</protein>
<name>A0A382QR07_9ZZZZ</name>
<proteinExistence type="predicted"/>
<gene>
    <name evidence="1" type="ORF">METZ01_LOCUS340189</name>
</gene>
<dbReference type="EMBL" id="UINC01115944">
    <property type="protein sequence ID" value="SVC87335.1"/>
    <property type="molecule type" value="Genomic_DNA"/>
</dbReference>
<feature type="non-terminal residue" evidence="1">
    <location>
        <position position="124"/>
    </location>
</feature>
<dbReference type="AlphaFoldDB" id="A0A382QR07"/>
<sequence length="124" mass="14464">MVENKKDKDDSDDSKKLILKLGADDSALVVRTDGSIELISRELQGKDENYVGDIEDLNKTFTLVLAFAAAIENERLYNDIFQNLNYVLQRQWSKLPEDEKLRIQNIRSQSMKDKTRDKEEWLNK</sequence>